<gene>
    <name evidence="1" type="ORF">H3309_07275</name>
</gene>
<organism evidence="1 2">
    <name type="scientific">Sandaracinobacteroides saxicola</name>
    <dbReference type="NCBI Taxonomy" id="2759707"/>
    <lineage>
        <taxon>Bacteria</taxon>
        <taxon>Pseudomonadati</taxon>
        <taxon>Pseudomonadota</taxon>
        <taxon>Alphaproteobacteria</taxon>
        <taxon>Sphingomonadales</taxon>
        <taxon>Sphingosinicellaceae</taxon>
        <taxon>Sandaracinobacteroides</taxon>
    </lineage>
</organism>
<sequence length="315" mass="34082">MQRWVVWVMLALLAAGCQRVPEERQQAAPVDFGDASINKWFQNILTERMQRNALCVALMMLGPPEGVAEAALVKREREARDCTRIDDLPGIVSPDYPSFEVMMAVAKVLPPRDTQVEIYGLAVALSMNRARPQARIALAALRQSLPMASARVRASMDPWLAGPSIALLDGEPDRAIELVRAMRQPPPASGPGSVAAMKAELQRMWQTGQGETAEAEALTAKMRVYDESGREAVGLILDLIAMGDEARAVKALGLLKPSADCSGRTAESEWADIGFMAASSVTPAQKERFIALARKSAELRALCPKGVPEGFPAGY</sequence>
<proteinExistence type="predicted"/>
<protein>
    <submittedName>
        <fullName evidence="1">Uncharacterized protein</fullName>
    </submittedName>
</protein>
<dbReference type="PROSITE" id="PS51257">
    <property type="entry name" value="PROKAR_LIPOPROTEIN"/>
    <property type="match status" value="1"/>
</dbReference>
<name>A0A7G5ILK4_9SPHN</name>
<keyword evidence="2" id="KW-1185">Reference proteome</keyword>
<reference evidence="1 2" key="1">
    <citation type="submission" date="2020-07" db="EMBL/GenBank/DDBJ databases">
        <title>Complete genome sequence for Sandaracinobacter sp. M6.</title>
        <authorList>
            <person name="Tang Y."/>
            <person name="Liu Q."/>
            <person name="Guo Z."/>
            <person name="Lei P."/>
            <person name="Huang B."/>
        </authorList>
    </citation>
    <scope>NUCLEOTIDE SEQUENCE [LARGE SCALE GENOMIC DNA]</scope>
    <source>
        <strain evidence="1 2">M6</strain>
    </source>
</reference>
<evidence type="ECO:0000313" key="1">
    <source>
        <dbReference type="EMBL" id="QMW24246.1"/>
    </source>
</evidence>
<dbReference type="AlphaFoldDB" id="A0A7G5ILK4"/>
<evidence type="ECO:0000313" key="2">
    <source>
        <dbReference type="Proteomes" id="UP000515292"/>
    </source>
</evidence>
<dbReference type="RefSeq" id="WP_182298094.1">
    <property type="nucleotide sequence ID" value="NZ_CP059851.1"/>
</dbReference>
<dbReference type="Proteomes" id="UP000515292">
    <property type="component" value="Chromosome"/>
</dbReference>
<accession>A0A7G5ILK4</accession>
<dbReference type="EMBL" id="CP059851">
    <property type="protein sequence ID" value="QMW24246.1"/>
    <property type="molecule type" value="Genomic_DNA"/>
</dbReference>
<dbReference type="KEGG" id="sand:H3309_07275"/>